<dbReference type="Proteomes" id="UP001500575">
    <property type="component" value="Unassembled WGS sequence"/>
</dbReference>
<evidence type="ECO:0000313" key="1">
    <source>
        <dbReference type="EMBL" id="GAA2115944.1"/>
    </source>
</evidence>
<dbReference type="Pfam" id="PF02450">
    <property type="entry name" value="LCAT"/>
    <property type="match status" value="1"/>
</dbReference>
<dbReference type="SUPFAM" id="SSF53474">
    <property type="entry name" value="alpha/beta-Hydrolases"/>
    <property type="match status" value="1"/>
</dbReference>
<dbReference type="InterPro" id="IPR029058">
    <property type="entry name" value="AB_hydrolase_fold"/>
</dbReference>
<dbReference type="InterPro" id="IPR003386">
    <property type="entry name" value="LACT/PDAT_acylTrfase"/>
</dbReference>
<protein>
    <recommendedName>
        <fullName evidence="3">Lecithin:cholesterol acyltransferase</fullName>
    </recommendedName>
</protein>
<sequence length="463" mass="49426">MNDVVVLIPGIGGSALSKDGKEIWSFSAGAALRGVLSRGGTIKALALDGDDPAADDLGDGVTATRLLPDFHVVPGLDWRIDGYGRFAAQVVQRFGLVAGQNFFELPYDWRRDNRVAARTLARRSAAWLKEWRHSSGNDDAKLVLIGHSMGGIVARLFLEQLEGWKDTRTLITLGTPYSGSVNATEFLVNGFKKGWGPFTVDLTDTIRSFTSVYQLLPSYRCLQGDGGAWLNLDEVDWSGSGVHQDRLVEAITLQRDLRAAVDARLAADAGPGYEVRPVIGDFQRTRWALHRSGDGAGTTVRAMFARAAGEDGGDGTVPKISASPHELLTGFQQAAFMSQRHASLQNDDPVLDHIGGLLRRTPLDPVDVFPAADTSVALEVEDVTTDEPLVVRARSAADLPLTATLEPLAGGAPLVVPLVPSADGWQQAERDALAEGDYRVTVGGAGTHAVTDVVSVVDVSTIG</sequence>
<dbReference type="RefSeq" id="WP_344302109.1">
    <property type="nucleotide sequence ID" value="NZ_BAAAQQ010000002.1"/>
</dbReference>
<name>A0ABP5JC73_9ACTN</name>
<accession>A0ABP5JC73</accession>
<gene>
    <name evidence="1" type="ORF">GCM10009843_05780</name>
</gene>
<comment type="caution">
    <text evidence="1">The sequence shown here is derived from an EMBL/GenBank/DDBJ whole genome shotgun (WGS) entry which is preliminary data.</text>
</comment>
<dbReference type="PANTHER" id="PTHR11440">
    <property type="entry name" value="LECITHIN-CHOLESTEROL ACYLTRANSFERASE-RELATED"/>
    <property type="match status" value="1"/>
</dbReference>
<evidence type="ECO:0008006" key="3">
    <source>
        <dbReference type="Google" id="ProtNLM"/>
    </source>
</evidence>
<dbReference type="EMBL" id="BAAAQQ010000002">
    <property type="protein sequence ID" value="GAA2115944.1"/>
    <property type="molecule type" value="Genomic_DNA"/>
</dbReference>
<evidence type="ECO:0000313" key="2">
    <source>
        <dbReference type="Proteomes" id="UP001500575"/>
    </source>
</evidence>
<organism evidence="1 2">
    <name type="scientific">Nocardioides bigeumensis</name>
    <dbReference type="NCBI Taxonomy" id="433657"/>
    <lineage>
        <taxon>Bacteria</taxon>
        <taxon>Bacillati</taxon>
        <taxon>Actinomycetota</taxon>
        <taxon>Actinomycetes</taxon>
        <taxon>Propionibacteriales</taxon>
        <taxon>Nocardioidaceae</taxon>
        <taxon>Nocardioides</taxon>
    </lineage>
</organism>
<keyword evidence="2" id="KW-1185">Reference proteome</keyword>
<dbReference type="Gene3D" id="3.40.50.1820">
    <property type="entry name" value="alpha/beta hydrolase"/>
    <property type="match status" value="1"/>
</dbReference>
<reference evidence="2" key="1">
    <citation type="journal article" date="2019" name="Int. J. Syst. Evol. Microbiol.">
        <title>The Global Catalogue of Microorganisms (GCM) 10K type strain sequencing project: providing services to taxonomists for standard genome sequencing and annotation.</title>
        <authorList>
            <consortium name="The Broad Institute Genomics Platform"/>
            <consortium name="The Broad Institute Genome Sequencing Center for Infectious Disease"/>
            <person name="Wu L."/>
            <person name="Ma J."/>
        </authorList>
    </citation>
    <scope>NUCLEOTIDE SEQUENCE [LARGE SCALE GENOMIC DNA]</scope>
    <source>
        <strain evidence="2">JCM 16021</strain>
    </source>
</reference>
<proteinExistence type="predicted"/>